<dbReference type="Proteomes" id="UP000708576">
    <property type="component" value="Unassembled WGS sequence"/>
</dbReference>
<reference evidence="1 2" key="1">
    <citation type="journal article" date="2015" name="Int. J. Syst. Evol. Microbiol.">
        <title>Carboxylicivirga linearis sp. nov., isolated from a sea cucumber culture pond.</title>
        <authorList>
            <person name="Wang F.Q."/>
            <person name="Zhou Y.X."/>
            <person name="Lin X.Z."/>
            <person name="Chen G.J."/>
            <person name="Du Z.J."/>
        </authorList>
    </citation>
    <scope>NUCLEOTIDE SEQUENCE [LARGE SCALE GENOMIC DNA]</scope>
    <source>
        <strain evidence="1 2">FB218</strain>
    </source>
</reference>
<dbReference type="RefSeq" id="WP_212219047.1">
    <property type="nucleotide sequence ID" value="NZ_JAGUCO010000027.1"/>
</dbReference>
<evidence type="ECO:0000313" key="2">
    <source>
        <dbReference type="Proteomes" id="UP000708576"/>
    </source>
</evidence>
<proteinExistence type="predicted"/>
<keyword evidence="2" id="KW-1185">Reference proteome</keyword>
<accession>A0ABS5K0J0</accession>
<name>A0ABS5K0J0_9BACT</name>
<gene>
    <name evidence="1" type="ORF">KEM10_20580</name>
</gene>
<protein>
    <submittedName>
        <fullName evidence="1">Uncharacterized protein</fullName>
    </submittedName>
</protein>
<comment type="caution">
    <text evidence="1">The sequence shown here is derived from an EMBL/GenBank/DDBJ whole genome shotgun (WGS) entry which is preliminary data.</text>
</comment>
<dbReference type="EMBL" id="JAGUCO010000027">
    <property type="protein sequence ID" value="MBS2100695.1"/>
    <property type="molecule type" value="Genomic_DNA"/>
</dbReference>
<evidence type="ECO:0000313" key="1">
    <source>
        <dbReference type="EMBL" id="MBS2100695.1"/>
    </source>
</evidence>
<organism evidence="1 2">
    <name type="scientific">Carboxylicivirga linearis</name>
    <dbReference type="NCBI Taxonomy" id="1628157"/>
    <lineage>
        <taxon>Bacteria</taxon>
        <taxon>Pseudomonadati</taxon>
        <taxon>Bacteroidota</taxon>
        <taxon>Bacteroidia</taxon>
        <taxon>Marinilabiliales</taxon>
        <taxon>Marinilabiliaceae</taxon>
        <taxon>Carboxylicivirga</taxon>
    </lineage>
</organism>
<sequence>MESIYLQIAQKFKDNEQVFIDRNLPPVRQVDIYMGQPDDAESFEVFCPSVFVDWTINEDENTGTNYMQLDFHVLQEPGAGTEHYSDRLTEGMEYLQMLKTVKYLVNKLSADNTTPLKYMGERPRITPFFKYHIVSYKCYIDEDQDSINRPTYEDVELTDYHLEQARLKQKKETPEPPIIDTFKTRSL</sequence>